<comment type="caution">
    <text evidence="2">The sequence shown here is derived from an EMBL/GenBank/DDBJ whole genome shotgun (WGS) entry which is preliminary data.</text>
</comment>
<dbReference type="InterPro" id="IPR025333">
    <property type="entry name" value="DUF4239"/>
</dbReference>
<dbReference type="RefSeq" id="WP_151004276.1">
    <property type="nucleotide sequence ID" value="NZ_BPQY01000454.1"/>
</dbReference>
<protein>
    <submittedName>
        <fullName evidence="2">DUF4239 domain-containing protein</fullName>
    </submittedName>
</protein>
<evidence type="ECO:0000256" key="1">
    <source>
        <dbReference type="SAM" id="Phobius"/>
    </source>
</evidence>
<keyword evidence="3" id="KW-1185">Reference proteome</keyword>
<dbReference type="EMBL" id="VZZK01000043">
    <property type="protein sequence ID" value="KAB1073326.1"/>
    <property type="molecule type" value="Genomic_DNA"/>
</dbReference>
<gene>
    <name evidence="2" type="ORF">F6X53_27200</name>
</gene>
<feature type="transmembrane region" description="Helical" evidence="1">
    <location>
        <begin position="30"/>
        <end position="52"/>
    </location>
</feature>
<organism evidence="2 3">
    <name type="scientific">Methylobacterium soli</name>
    <dbReference type="NCBI Taxonomy" id="553447"/>
    <lineage>
        <taxon>Bacteria</taxon>
        <taxon>Pseudomonadati</taxon>
        <taxon>Pseudomonadota</taxon>
        <taxon>Alphaproteobacteria</taxon>
        <taxon>Hyphomicrobiales</taxon>
        <taxon>Methylobacteriaceae</taxon>
        <taxon>Methylobacterium</taxon>
    </lineage>
</organism>
<name>A0A6L3SQJ1_9HYPH</name>
<feature type="transmembrane region" description="Helical" evidence="1">
    <location>
        <begin position="235"/>
        <end position="255"/>
    </location>
</feature>
<reference evidence="2 3" key="1">
    <citation type="submission" date="2019-09" db="EMBL/GenBank/DDBJ databases">
        <title>YIM 48816 draft genome.</title>
        <authorList>
            <person name="Jiang L."/>
        </authorList>
    </citation>
    <scope>NUCLEOTIDE SEQUENCE [LARGE SCALE GENOMIC DNA]</scope>
    <source>
        <strain evidence="2 3">YIM 48816</strain>
    </source>
</reference>
<feature type="transmembrane region" description="Helical" evidence="1">
    <location>
        <begin position="72"/>
        <end position="91"/>
    </location>
</feature>
<feature type="transmembrane region" description="Helical" evidence="1">
    <location>
        <begin position="207"/>
        <end position="228"/>
    </location>
</feature>
<evidence type="ECO:0000313" key="3">
    <source>
        <dbReference type="Proteomes" id="UP000474159"/>
    </source>
</evidence>
<keyword evidence="1" id="KW-1133">Transmembrane helix</keyword>
<accession>A0A6L3SQJ1</accession>
<dbReference type="Proteomes" id="UP000474159">
    <property type="component" value="Unassembled WGS sequence"/>
</dbReference>
<evidence type="ECO:0000313" key="2">
    <source>
        <dbReference type="EMBL" id="KAB1073326.1"/>
    </source>
</evidence>
<keyword evidence="1" id="KW-0812">Transmembrane</keyword>
<dbReference type="OrthoDB" id="797232at2"/>
<keyword evidence="1" id="KW-0472">Membrane</keyword>
<sequence length="281" mass="30125">MLPSGRAPIATASAGGRAGPGWMFLTSLPLWLSGILLVGLPTLVAMFGPILIRRRVSFARLRTNNEVAGFKFATVGVLYAVLLAFAVIVVWEKFGEAERKVAQEAGALATLYRLTDGIEARSRTELRAGLTRYVAATIDGDWPAMEHGAASPASRQELDALYRIVLSIAPGETRGETLFGEILHQLDLVTEARRDRLIMASGSVPDILWLVLFSGAVLTTAFTFFFGAENLLVQTIMTGMLSVLIFSGLLVIVAIDHPFAGSVHVEPKALSALLSDFGATP</sequence>
<dbReference type="Pfam" id="PF14023">
    <property type="entry name" value="Bestrophin-like"/>
    <property type="match status" value="1"/>
</dbReference>
<dbReference type="AlphaFoldDB" id="A0A6L3SQJ1"/>
<proteinExistence type="predicted"/>